<dbReference type="PROSITE" id="PS50928">
    <property type="entry name" value="ABC_TM1"/>
    <property type="match status" value="1"/>
</dbReference>
<accession>A0A2P7N1D6</accession>
<organism evidence="9 10">
    <name type="scientific">Cyanobium usitatum str. Tous</name>
    <dbReference type="NCBI Taxonomy" id="2116684"/>
    <lineage>
        <taxon>Bacteria</taxon>
        <taxon>Bacillati</taxon>
        <taxon>Cyanobacteriota</taxon>
        <taxon>Cyanophyceae</taxon>
        <taxon>Synechococcales</taxon>
        <taxon>Prochlorococcaceae</taxon>
        <taxon>Cyanobium</taxon>
    </lineage>
</organism>
<feature type="transmembrane region" description="Helical" evidence="7">
    <location>
        <begin position="107"/>
        <end position="128"/>
    </location>
</feature>
<gene>
    <name evidence="9" type="ORF">C7K55_00620</name>
</gene>
<proteinExistence type="inferred from homology"/>
<dbReference type="Pfam" id="PF00528">
    <property type="entry name" value="BPD_transp_1"/>
    <property type="match status" value="1"/>
</dbReference>
<dbReference type="CDD" id="cd06261">
    <property type="entry name" value="TM_PBP2"/>
    <property type="match status" value="1"/>
</dbReference>
<dbReference type="InterPro" id="IPR000515">
    <property type="entry name" value="MetI-like"/>
</dbReference>
<evidence type="ECO:0000256" key="4">
    <source>
        <dbReference type="ARBA" id="ARBA00022692"/>
    </source>
</evidence>
<dbReference type="GO" id="GO:0055085">
    <property type="term" value="P:transmembrane transport"/>
    <property type="evidence" value="ECO:0007669"/>
    <property type="project" value="InterPro"/>
</dbReference>
<dbReference type="InterPro" id="IPR035906">
    <property type="entry name" value="MetI-like_sf"/>
</dbReference>
<feature type="transmembrane region" description="Helical" evidence="7">
    <location>
        <begin position="211"/>
        <end position="230"/>
    </location>
</feature>
<keyword evidence="4 7" id="KW-0812">Transmembrane</keyword>
<evidence type="ECO:0000256" key="6">
    <source>
        <dbReference type="ARBA" id="ARBA00023136"/>
    </source>
</evidence>
<keyword evidence="2 7" id="KW-0813">Transport</keyword>
<name>A0A2P7N1D6_9CYAN</name>
<reference evidence="9 10" key="1">
    <citation type="journal article" date="2018" name="Environ. Microbiol.">
        <title>Ecological and genomic features of two widespread freshwater picocyanobacteria.</title>
        <authorList>
            <person name="Cabello-Yeves P.J."/>
            <person name="Picazo A."/>
            <person name="Camacho A."/>
            <person name="Callieri C."/>
            <person name="Rosselli R."/>
            <person name="Roda-Garcia J.J."/>
            <person name="Coutinho F.H."/>
            <person name="Rodriguez-Valera F."/>
        </authorList>
    </citation>
    <scope>NUCLEOTIDE SEQUENCE [LARGE SCALE GENOMIC DNA]</scope>
    <source>
        <strain evidence="9 10">Tous</strain>
    </source>
</reference>
<dbReference type="OrthoDB" id="9773683at2"/>
<evidence type="ECO:0000256" key="7">
    <source>
        <dbReference type="RuleBase" id="RU363032"/>
    </source>
</evidence>
<dbReference type="Proteomes" id="UP000243002">
    <property type="component" value="Unassembled WGS sequence"/>
</dbReference>
<dbReference type="Gene3D" id="1.10.3720.10">
    <property type="entry name" value="MetI-like"/>
    <property type="match status" value="1"/>
</dbReference>
<evidence type="ECO:0000256" key="3">
    <source>
        <dbReference type="ARBA" id="ARBA00022475"/>
    </source>
</evidence>
<evidence type="ECO:0000259" key="8">
    <source>
        <dbReference type="PROSITE" id="PS50928"/>
    </source>
</evidence>
<comment type="similarity">
    <text evidence="7">Belongs to the binding-protein-dependent transport system permease family.</text>
</comment>
<evidence type="ECO:0000313" key="10">
    <source>
        <dbReference type="Proteomes" id="UP000243002"/>
    </source>
</evidence>
<feature type="transmembrane region" description="Helical" evidence="7">
    <location>
        <begin position="140"/>
        <end position="167"/>
    </location>
</feature>
<evidence type="ECO:0000313" key="9">
    <source>
        <dbReference type="EMBL" id="PSJ07285.1"/>
    </source>
</evidence>
<dbReference type="EMBL" id="PXXO01000001">
    <property type="protein sequence ID" value="PSJ07285.1"/>
    <property type="molecule type" value="Genomic_DNA"/>
</dbReference>
<dbReference type="PANTHER" id="PTHR43163:SF6">
    <property type="entry name" value="DIPEPTIDE TRANSPORT SYSTEM PERMEASE PROTEIN DPPB-RELATED"/>
    <property type="match status" value="1"/>
</dbReference>
<dbReference type="GO" id="GO:0005886">
    <property type="term" value="C:plasma membrane"/>
    <property type="evidence" value="ECO:0007669"/>
    <property type="project" value="UniProtKB-SubCell"/>
</dbReference>
<evidence type="ECO:0000256" key="2">
    <source>
        <dbReference type="ARBA" id="ARBA00022448"/>
    </source>
</evidence>
<evidence type="ECO:0000256" key="5">
    <source>
        <dbReference type="ARBA" id="ARBA00022989"/>
    </source>
</evidence>
<keyword evidence="10" id="KW-1185">Reference proteome</keyword>
<feature type="transmembrane region" description="Helical" evidence="7">
    <location>
        <begin position="311"/>
        <end position="337"/>
    </location>
</feature>
<evidence type="ECO:0000256" key="1">
    <source>
        <dbReference type="ARBA" id="ARBA00004651"/>
    </source>
</evidence>
<sequence length="343" mass="36540">MSRRRALLRYLAARLALAPLMLWLIASLVFLLLRLAPGDPIDALLGTRAPESARAALRAQLGLDQPLLHQYGSFLGKLLHGDLGASLTNQEPVTEVIRQSLPASLELGVVALLLAAVVGLAVGFSGIARPEGKLDLAGRLYGIGTYALPPFWAAMVVQLVFAVWLGWLPVGGRFPPTLLPPEGSGFYLLDSLRSGLATGEWQLLLGSVRHLVLPAATLGLLLSGIFANSLRLNLRRTLGADYVEAARSRGLGEARVVLRHALPNALLPVLTITGITVASLIGGALLIEVTYSWPGIAFRLQEAIGQRDYPLVQGIVVVVAGLVVLVTVLVDLLVAVLDPRIKF</sequence>
<keyword evidence="6 7" id="KW-0472">Membrane</keyword>
<dbReference type="PANTHER" id="PTHR43163">
    <property type="entry name" value="DIPEPTIDE TRANSPORT SYSTEM PERMEASE PROTEIN DPPB-RELATED"/>
    <property type="match status" value="1"/>
</dbReference>
<dbReference type="Pfam" id="PF19300">
    <property type="entry name" value="BPD_transp_1_N"/>
    <property type="match status" value="1"/>
</dbReference>
<feature type="domain" description="ABC transmembrane type-1" evidence="8">
    <location>
        <begin position="101"/>
        <end position="334"/>
    </location>
</feature>
<dbReference type="InterPro" id="IPR045621">
    <property type="entry name" value="BPD_transp_1_N"/>
</dbReference>
<keyword evidence="3" id="KW-1003">Cell membrane</keyword>
<feature type="transmembrane region" description="Helical" evidence="7">
    <location>
        <begin position="265"/>
        <end position="291"/>
    </location>
</feature>
<comment type="caution">
    <text evidence="9">The sequence shown here is derived from an EMBL/GenBank/DDBJ whole genome shotgun (WGS) entry which is preliminary data.</text>
</comment>
<protein>
    <submittedName>
        <fullName evidence="9">ABC transporter permease</fullName>
    </submittedName>
</protein>
<keyword evidence="5 7" id="KW-1133">Transmembrane helix</keyword>
<dbReference type="SUPFAM" id="SSF161098">
    <property type="entry name" value="MetI-like"/>
    <property type="match status" value="1"/>
</dbReference>
<comment type="subcellular location">
    <subcellularLocation>
        <location evidence="1 7">Cell membrane</location>
        <topology evidence="1 7">Multi-pass membrane protein</topology>
    </subcellularLocation>
</comment>
<dbReference type="RefSeq" id="WP_106501472.1">
    <property type="nucleotide sequence ID" value="NZ_PXXO01000001.1"/>
</dbReference>
<dbReference type="AlphaFoldDB" id="A0A2P7N1D6"/>